<name>A0AAQ4CT08_9CREN</name>
<proteinExistence type="predicted"/>
<dbReference type="RefSeq" id="WP_229569299.1">
    <property type="nucleotide sequence ID" value="NZ_AP025226.1"/>
</dbReference>
<gene>
    <name evidence="2" type="ORF">SACC_19560</name>
</gene>
<dbReference type="AlphaFoldDB" id="A0AAQ4CT08"/>
<evidence type="ECO:0000313" key="2">
    <source>
        <dbReference type="EMBL" id="BDB98939.1"/>
    </source>
</evidence>
<dbReference type="SUPFAM" id="SSF52490">
    <property type="entry name" value="Tubulin nucleotide-binding domain-like"/>
    <property type="match status" value="1"/>
</dbReference>
<dbReference type="InterPro" id="IPR036525">
    <property type="entry name" value="Tubulin/FtsZ_GTPase_sf"/>
</dbReference>
<accession>A0AAQ4CT08</accession>
<protein>
    <recommendedName>
        <fullName evidence="4">Tubulin like</fullName>
    </recommendedName>
</protein>
<dbReference type="KEGG" id="scas:SACC_19560"/>
<dbReference type="GeneID" id="68866689"/>
<evidence type="ECO:0008006" key="4">
    <source>
        <dbReference type="Google" id="ProtNLM"/>
    </source>
</evidence>
<keyword evidence="1" id="KW-0175">Coiled coil</keyword>
<dbReference type="Gene3D" id="3.40.50.1440">
    <property type="entry name" value="Tubulin/FtsZ, GTPase domain"/>
    <property type="match status" value="1"/>
</dbReference>
<keyword evidence="3" id="KW-1185">Reference proteome</keyword>
<organism evidence="2 3">
    <name type="scientific">Saccharolobus caldissimus</name>
    <dbReference type="NCBI Taxonomy" id="1702097"/>
    <lineage>
        <taxon>Archaea</taxon>
        <taxon>Thermoproteota</taxon>
        <taxon>Thermoprotei</taxon>
        <taxon>Sulfolobales</taxon>
        <taxon>Sulfolobaceae</taxon>
        <taxon>Saccharolobus</taxon>
    </lineage>
</organism>
<feature type="coiled-coil region" evidence="1">
    <location>
        <begin position="560"/>
        <end position="615"/>
    </location>
</feature>
<evidence type="ECO:0000313" key="3">
    <source>
        <dbReference type="Proteomes" id="UP001319921"/>
    </source>
</evidence>
<dbReference type="InterPro" id="IPR025904">
    <property type="entry name" value="Tubulin-like"/>
</dbReference>
<dbReference type="EMBL" id="AP025226">
    <property type="protein sequence ID" value="BDB98939.1"/>
    <property type="molecule type" value="Genomic_DNA"/>
</dbReference>
<dbReference type="Proteomes" id="UP001319921">
    <property type="component" value="Chromosome"/>
</dbReference>
<dbReference type="InterPro" id="IPR027417">
    <property type="entry name" value="P-loop_NTPase"/>
</dbReference>
<dbReference type="Pfam" id="PF13809">
    <property type="entry name" value="Tubulin_2"/>
    <property type="match status" value="1"/>
</dbReference>
<sequence>MSTRAPRYSSVHIIGLGGTGVNIIQRLIESDRFIDFISEEDSSIALLGIDVADGDIDSLNRAAAEIRQKLASKGIPVDRFWLSTLKIRFNTPDTLYDFLTKFDKYLASEGIKVKNYIPWISRATMIPPLAGGVGRMRALSKAIYNLNYYYLTEVNNAIELFKDRVVRSVKTPVVVVIFGLGGGTGSGMVMDFVRHLRAKLGNGIPIIGLAVLPSSADDANARGISSFMALNELQLLFNTELNKKIVDNYGNAYENKFSALFFIPLDLVYNIKGNLVEAKKELDEAIVDILYMLMYFDLADLLSSVGTNNIFTDNWVNSIGFLKIRYPVNDYIKYAKELLESIKIAGKFVKESKDIFEIIAKLFTYEYNELVEIFKQSETNSGEYNPELFQSKISEIVEGRNYEPTIKMQIRSVLDYTQYYARKFISALRNINFEEDTIEGSAVSLALKEISKANDLINNYDNLNKNILNEIRERIRAGKNFTTTQREIMESAVDFSNLVISLVYTVKSYVKAKLLADDLSRRNLQIPDSMKNRIGEIAERELNALSQLFQVLTMSPEKQVKLLDEAIARLIDLLESSENRIKEAENQVLSVEREIQRLLSEKEELKKEYDKIRIDFSGKKKRIADAISNIDARISSLNKINEQNKEILDKIKDFHNSLKILKDKLDVNKPYRIYLLSLMNLEKELISILSNITKTTKYYEKVVELSEYEQNKIIERILMEDQRLDKGDNNVLKDILDKKRFNEIMDSLMRVFRTPSYAGFNNNYKTDFIWVTVSIPEGLWDMDLQQRLMNILSSNIEVEANKAISIRQIPQIEPWTISIMVVYAKGMLKHLEKYNNMIKDVESFKPNEKLLFRSFLLEQGVWDLDTLIKELKKEEIEHERLQ</sequence>
<reference evidence="2 3" key="1">
    <citation type="journal article" date="2022" name="Microbiol. Resour. Announc.">
        <title>Complete Genome Sequence of the Hyperthermophilic and Acidophilic Archaeon Saccharolobus caldissimus Strain HS-3T.</title>
        <authorList>
            <person name="Sakai H.D."/>
            <person name="Kurosawa N."/>
        </authorList>
    </citation>
    <scope>NUCLEOTIDE SEQUENCE [LARGE SCALE GENOMIC DNA]</scope>
    <source>
        <strain evidence="2 3">JCM32116</strain>
    </source>
</reference>
<dbReference type="Gene3D" id="3.40.50.300">
    <property type="entry name" value="P-loop containing nucleotide triphosphate hydrolases"/>
    <property type="match status" value="1"/>
</dbReference>
<evidence type="ECO:0000256" key="1">
    <source>
        <dbReference type="SAM" id="Coils"/>
    </source>
</evidence>